<dbReference type="Proteomes" id="UP000007879">
    <property type="component" value="Unassembled WGS sequence"/>
</dbReference>
<evidence type="ECO:0000256" key="2">
    <source>
        <dbReference type="SAM" id="Phobius"/>
    </source>
</evidence>
<keyword evidence="2" id="KW-0812">Transmembrane</keyword>
<dbReference type="GO" id="GO:0006869">
    <property type="term" value="P:lipid transport"/>
    <property type="evidence" value="ECO:0007669"/>
    <property type="project" value="InterPro"/>
</dbReference>
<dbReference type="EnsemblMetazoa" id="Aqu2.1.38778_001">
    <property type="protein sequence ID" value="Aqu2.1.38778_001"/>
    <property type="gene ID" value="Aqu2.1.38778"/>
</dbReference>
<proteinExistence type="inferred from homology"/>
<dbReference type="PANTHER" id="PTHR14096">
    <property type="entry name" value="APOLIPOPROTEIN L"/>
    <property type="match status" value="1"/>
</dbReference>
<dbReference type="GO" id="GO:0016020">
    <property type="term" value="C:membrane"/>
    <property type="evidence" value="ECO:0007669"/>
    <property type="project" value="TreeGrafter"/>
</dbReference>
<feature type="transmembrane region" description="Helical" evidence="2">
    <location>
        <begin position="61"/>
        <end position="83"/>
    </location>
</feature>
<organism evidence="3">
    <name type="scientific">Amphimedon queenslandica</name>
    <name type="common">Sponge</name>
    <dbReference type="NCBI Taxonomy" id="400682"/>
    <lineage>
        <taxon>Eukaryota</taxon>
        <taxon>Metazoa</taxon>
        <taxon>Porifera</taxon>
        <taxon>Demospongiae</taxon>
        <taxon>Heteroscleromorpha</taxon>
        <taxon>Haplosclerida</taxon>
        <taxon>Niphatidae</taxon>
        <taxon>Amphimedon</taxon>
    </lineage>
</organism>
<protein>
    <recommendedName>
        <fullName evidence="5">Apolipo L3-like protein</fullName>
    </recommendedName>
</protein>
<dbReference type="GO" id="GO:0008289">
    <property type="term" value="F:lipid binding"/>
    <property type="evidence" value="ECO:0007669"/>
    <property type="project" value="InterPro"/>
</dbReference>
<evidence type="ECO:0000256" key="1">
    <source>
        <dbReference type="ARBA" id="ARBA00010090"/>
    </source>
</evidence>
<keyword evidence="4" id="KW-1185">Reference proteome</keyword>
<sequence>MTYQYQRLNEDEGFHKALVVCGNFEETLREAIYCRKVIIKHLEDLKKEVEESYDKHKKATIGGTVATITGSTLGIVGFAAGFVTFGLGFGLAVAGGAIAAGGGLTLAGSQIGYHIVSSTTYKNAQKACERDREQAANIEKYGDELDSHLEALANKYKMSKENIFEQLMSKGKLATNVLKYTYSAGRGFDVAGDVARLVKAGASGARTTFTGLSTAAKAFRIGGVVMDVIFIPIDIGVMAKAAYDVHQYRTTGESNSDIAERIGAMIKMLSENLQQMKSFLNVLETTH</sequence>
<dbReference type="KEGG" id="aqu:109580432"/>
<reference evidence="3" key="2">
    <citation type="submission" date="2017-05" db="UniProtKB">
        <authorList>
            <consortium name="EnsemblMetazoa"/>
        </authorList>
    </citation>
    <scope>IDENTIFICATION</scope>
</reference>
<dbReference type="AlphaFoldDB" id="A0A1X7VFL4"/>
<keyword evidence="2" id="KW-1133">Transmembrane helix</keyword>
<comment type="similarity">
    <text evidence="1">Belongs to the apolipoprotein L family.</text>
</comment>
<dbReference type="GO" id="GO:0042157">
    <property type="term" value="P:lipoprotein metabolic process"/>
    <property type="evidence" value="ECO:0007669"/>
    <property type="project" value="InterPro"/>
</dbReference>
<evidence type="ECO:0008006" key="5">
    <source>
        <dbReference type="Google" id="ProtNLM"/>
    </source>
</evidence>
<evidence type="ECO:0000313" key="4">
    <source>
        <dbReference type="Proteomes" id="UP000007879"/>
    </source>
</evidence>
<name>A0A1X7VFL4_AMPQE</name>
<dbReference type="InParanoid" id="A0A1X7VFL4"/>
<reference evidence="4" key="1">
    <citation type="journal article" date="2010" name="Nature">
        <title>The Amphimedon queenslandica genome and the evolution of animal complexity.</title>
        <authorList>
            <person name="Srivastava M."/>
            <person name="Simakov O."/>
            <person name="Chapman J."/>
            <person name="Fahey B."/>
            <person name="Gauthier M.E."/>
            <person name="Mitros T."/>
            <person name="Richards G.S."/>
            <person name="Conaco C."/>
            <person name="Dacre M."/>
            <person name="Hellsten U."/>
            <person name="Larroux C."/>
            <person name="Putnam N.H."/>
            <person name="Stanke M."/>
            <person name="Adamska M."/>
            <person name="Darling A."/>
            <person name="Degnan S.M."/>
            <person name="Oakley T.H."/>
            <person name="Plachetzki D.C."/>
            <person name="Zhai Y."/>
            <person name="Adamski M."/>
            <person name="Calcino A."/>
            <person name="Cummins S.F."/>
            <person name="Goodstein D.M."/>
            <person name="Harris C."/>
            <person name="Jackson D.J."/>
            <person name="Leys S.P."/>
            <person name="Shu S."/>
            <person name="Woodcroft B.J."/>
            <person name="Vervoort M."/>
            <person name="Kosik K.S."/>
            <person name="Manning G."/>
            <person name="Degnan B.M."/>
            <person name="Rokhsar D.S."/>
        </authorList>
    </citation>
    <scope>NUCLEOTIDE SEQUENCE [LARGE SCALE GENOMIC DNA]</scope>
</reference>
<dbReference type="EnsemblMetazoa" id="XM_019993548.1">
    <property type="protein sequence ID" value="XP_019849107.1"/>
    <property type="gene ID" value="LOC109580432"/>
</dbReference>
<dbReference type="OMA" id="NELTTHH"/>
<accession>A0A1X7VFL4</accession>
<dbReference type="InterPro" id="IPR008405">
    <property type="entry name" value="ApoL"/>
</dbReference>
<keyword evidence="2" id="KW-0472">Membrane</keyword>
<dbReference type="GO" id="GO:0005576">
    <property type="term" value="C:extracellular region"/>
    <property type="evidence" value="ECO:0007669"/>
    <property type="project" value="InterPro"/>
</dbReference>
<evidence type="ECO:0000313" key="3">
    <source>
        <dbReference type="EnsemblMetazoa" id="Aqu2.1.38778_001"/>
    </source>
</evidence>
<dbReference type="PANTHER" id="PTHR14096:SF28">
    <property type="entry name" value="APOLIPOPROTEIN L, 1-RELATED"/>
    <property type="match status" value="1"/>
</dbReference>
<feature type="transmembrane region" description="Helical" evidence="2">
    <location>
        <begin position="89"/>
        <end position="116"/>
    </location>
</feature>
<gene>
    <name evidence="3" type="primary">109580432</name>
</gene>